<keyword evidence="1" id="KW-1133">Transmembrane helix</keyword>
<proteinExistence type="predicted"/>
<name>A0ABS4PRY3_9PSEU</name>
<feature type="transmembrane region" description="Helical" evidence="1">
    <location>
        <begin position="151"/>
        <end position="171"/>
    </location>
</feature>
<keyword evidence="1" id="KW-0472">Membrane</keyword>
<feature type="transmembrane region" description="Helical" evidence="1">
    <location>
        <begin position="183"/>
        <end position="201"/>
    </location>
</feature>
<gene>
    <name evidence="2" type="ORF">JOM49_003155</name>
</gene>
<dbReference type="RefSeq" id="WP_209665024.1">
    <property type="nucleotide sequence ID" value="NZ_JAGGMS010000001.1"/>
</dbReference>
<evidence type="ECO:0000313" key="2">
    <source>
        <dbReference type="EMBL" id="MBP2181629.1"/>
    </source>
</evidence>
<sequence>MTPERAAALVGRWVRFYTRDLPTPIAERRIAELDADLHDHLAHERATGTGDSRIALGVLSRMLRGLPADYSWRSHLFQIHLPENVMKKQKTAYRSAVVVALFAALTLLWGLGAVGLIGVEGDRADLMYLGVLAVGVVGTLAARFRPAGMSRALLATAAATAVVAVIAFALGKHHSPATSVLELLGLNAFFTTLFAASAYLFHQATPHPTHP</sequence>
<reference evidence="2 3" key="1">
    <citation type="submission" date="2021-03" db="EMBL/GenBank/DDBJ databases">
        <title>Sequencing the genomes of 1000 actinobacteria strains.</title>
        <authorList>
            <person name="Klenk H.-P."/>
        </authorList>
    </citation>
    <scope>NUCLEOTIDE SEQUENCE [LARGE SCALE GENOMIC DNA]</scope>
    <source>
        <strain evidence="2 3">DSM 45510</strain>
    </source>
</reference>
<organism evidence="2 3">
    <name type="scientific">Amycolatopsis magusensis</name>
    <dbReference type="NCBI Taxonomy" id="882444"/>
    <lineage>
        <taxon>Bacteria</taxon>
        <taxon>Bacillati</taxon>
        <taxon>Actinomycetota</taxon>
        <taxon>Actinomycetes</taxon>
        <taxon>Pseudonocardiales</taxon>
        <taxon>Pseudonocardiaceae</taxon>
        <taxon>Amycolatopsis</taxon>
    </lineage>
</organism>
<evidence type="ECO:0000256" key="1">
    <source>
        <dbReference type="SAM" id="Phobius"/>
    </source>
</evidence>
<evidence type="ECO:0000313" key="3">
    <source>
        <dbReference type="Proteomes" id="UP000741013"/>
    </source>
</evidence>
<feature type="transmembrane region" description="Helical" evidence="1">
    <location>
        <begin position="96"/>
        <end position="119"/>
    </location>
</feature>
<dbReference type="Proteomes" id="UP000741013">
    <property type="component" value="Unassembled WGS sequence"/>
</dbReference>
<protein>
    <submittedName>
        <fullName evidence="2">Uncharacterized protein</fullName>
    </submittedName>
</protein>
<comment type="caution">
    <text evidence="2">The sequence shown here is derived from an EMBL/GenBank/DDBJ whole genome shotgun (WGS) entry which is preliminary data.</text>
</comment>
<dbReference type="EMBL" id="JAGGMS010000001">
    <property type="protein sequence ID" value="MBP2181629.1"/>
    <property type="molecule type" value="Genomic_DNA"/>
</dbReference>
<feature type="transmembrane region" description="Helical" evidence="1">
    <location>
        <begin position="125"/>
        <end position="144"/>
    </location>
</feature>
<keyword evidence="1" id="KW-0812">Transmembrane</keyword>
<keyword evidence="3" id="KW-1185">Reference proteome</keyword>
<accession>A0ABS4PRY3</accession>